<proteinExistence type="predicted"/>
<dbReference type="Pfam" id="PF26079">
    <property type="entry name" value="Baseplate_J_C"/>
    <property type="match status" value="1"/>
</dbReference>
<dbReference type="InterPro" id="IPR058530">
    <property type="entry name" value="Baseplate_J-like_C"/>
</dbReference>
<name>A0ABX2QED1_9HYPH</name>
<dbReference type="PIRSF" id="PIRSF020481">
    <property type="entry name" value="BAP"/>
    <property type="match status" value="1"/>
</dbReference>
<accession>A0ABX2QED1</accession>
<feature type="domain" description="Baseplate J-like C-terminal" evidence="1">
    <location>
        <begin position="210"/>
        <end position="289"/>
    </location>
</feature>
<dbReference type="EMBL" id="JABXYK010000006">
    <property type="protein sequence ID" value="NVP56090.1"/>
    <property type="molecule type" value="Genomic_DNA"/>
</dbReference>
<gene>
    <name evidence="2" type="ORF">HV823_12590</name>
</gene>
<dbReference type="RefSeq" id="WP_176950057.1">
    <property type="nucleotide sequence ID" value="NZ_JABXYK010000006.1"/>
</dbReference>
<dbReference type="Proteomes" id="UP000659172">
    <property type="component" value="Unassembled WGS sequence"/>
</dbReference>
<evidence type="ECO:0000313" key="2">
    <source>
        <dbReference type="EMBL" id="NVP56090.1"/>
    </source>
</evidence>
<sequence>MTVSDKLDLSQLPPFALVDVEFEAMRSAHLASLRQRLAEEGIDWDVDVLETDPLVIAVEEITYWRTVDRLALNDVAKSMTLAFAYGSHLDHLAATLYPDLGLVRLAGESDERFRRRVALAAEARSEVTPGAYVFKALSIDTRVADAAALNYASGLVAVGEILVPVLVEAAHMDDEADIIDLARQAILSDRIRLASEVITVRPARPVDAVISATLHLRRGPDPSLVLNEGRARLDAYLAERRRVGRVVSRSGLMAALHSGTTEWVSVASPSADVDPGPDGWVRITDIDVSLEVST</sequence>
<organism evidence="2 3">
    <name type="scientific">Mycoplana rhizolycopersici</name>
    <dbReference type="NCBI Taxonomy" id="2746702"/>
    <lineage>
        <taxon>Bacteria</taxon>
        <taxon>Pseudomonadati</taxon>
        <taxon>Pseudomonadota</taxon>
        <taxon>Alphaproteobacteria</taxon>
        <taxon>Hyphomicrobiales</taxon>
        <taxon>Rhizobiaceae</taxon>
        <taxon>Mycoplana</taxon>
    </lineage>
</organism>
<protein>
    <submittedName>
        <fullName evidence="2">Baseplate J/gp47 family protein</fullName>
    </submittedName>
</protein>
<evidence type="ECO:0000313" key="3">
    <source>
        <dbReference type="Proteomes" id="UP000659172"/>
    </source>
</evidence>
<reference evidence="2 3" key="1">
    <citation type="submission" date="2020-06" db="EMBL/GenBank/DDBJ databases">
        <title>Rhizobium sp.nov. isolated from the tomato plant.</title>
        <authorList>
            <person name="Thin K.K."/>
            <person name="Zhang X."/>
            <person name="He S."/>
        </authorList>
    </citation>
    <scope>NUCLEOTIDE SEQUENCE [LARGE SCALE GENOMIC DNA]</scope>
    <source>
        <strain evidence="2 3">DBTS2</strain>
    </source>
</reference>
<dbReference type="InterPro" id="IPR014507">
    <property type="entry name" value="Baseplate_assembly_J_pred"/>
</dbReference>
<comment type="caution">
    <text evidence="2">The sequence shown here is derived from an EMBL/GenBank/DDBJ whole genome shotgun (WGS) entry which is preliminary data.</text>
</comment>
<keyword evidence="3" id="KW-1185">Reference proteome</keyword>
<evidence type="ECO:0000259" key="1">
    <source>
        <dbReference type="Pfam" id="PF26079"/>
    </source>
</evidence>